<reference evidence="2" key="1">
    <citation type="journal article" date="2023" name="Front. Plant Sci.">
        <title>Chromosomal-level genome assembly of Melastoma candidum provides insights into trichome evolution.</title>
        <authorList>
            <person name="Zhong Y."/>
            <person name="Wu W."/>
            <person name="Sun C."/>
            <person name="Zou P."/>
            <person name="Liu Y."/>
            <person name="Dai S."/>
            <person name="Zhou R."/>
        </authorList>
    </citation>
    <scope>NUCLEOTIDE SEQUENCE [LARGE SCALE GENOMIC DNA]</scope>
</reference>
<comment type="caution">
    <text evidence="1">The sequence shown here is derived from an EMBL/GenBank/DDBJ whole genome shotgun (WGS) entry which is preliminary data.</text>
</comment>
<organism evidence="1 2">
    <name type="scientific">Melastoma candidum</name>
    <dbReference type="NCBI Taxonomy" id="119954"/>
    <lineage>
        <taxon>Eukaryota</taxon>
        <taxon>Viridiplantae</taxon>
        <taxon>Streptophyta</taxon>
        <taxon>Embryophyta</taxon>
        <taxon>Tracheophyta</taxon>
        <taxon>Spermatophyta</taxon>
        <taxon>Magnoliopsida</taxon>
        <taxon>eudicotyledons</taxon>
        <taxon>Gunneridae</taxon>
        <taxon>Pentapetalae</taxon>
        <taxon>rosids</taxon>
        <taxon>malvids</taxon>
        <taxon>Myrtales</taxon>
        <taxon>Melastomataceae</taxon>
        <taxon>Melastomatoideae</taxon>
        <taxon>Melastomateae</taxon>
        <taxon>Melastoma</taxon>
    </lineage>
</organism>
<protein>
    <submittedName>
        <fullName evidence="1">Uncharacterized protein</fullName>
    </submittedName>
</protein>
<evidence type="ECO:0000313" key="1">
    <source>
        <dbReference type="EMBL" id="KAI4379050.1"/>
    </source>
</evidence>
<proteinExistence type="predicted"/>
<accession>A0ACB9RJ80</accession>
<sequence>MAKPASRGRRLQIWPPTTELHLSNAFKTDDQSLSNPRPQIGSGVGAQLLLSSPQSGSGDSHLESPQIWPSLTVSASRPPRLRLRRPPKPAQRPTSFPGKPRCRPKPGR</sequence>
<name>A0ACB9RJ80_9MYRT</name>
<keyword evidence="2" id="KW-1185">Reference proteome</keyword>
<dbReference type="Proteomes" id="UP001057402">
    <property type="component" value="Chromosome 3"/>
</dbReference>
<dbReference type="EMBL" id="CM042882">
    <property type="protein sequence ID" value="KAI4379050.1"/>
    <property type="molecule type" value="Genomic_DNA"/>
</dbReference>
<gene>
    <name evidence="1" type="ORF">MLD38_005394</name>
</gene>
<evidence type="ECO:0000313" key="2">
    <source>
        <dbReference type="Proteomes" id="UP001057402"/>
    </source>
</evidence>